<keyword evidence="6" id="KW-1185">Reference proteome</keyword>
<dbReference type="FunFam" id="1.20.1260.20:FF:000001">
    <property type="entry name" value="PPE family protein PPE41"/>
    <property type="match status" value="1"/>
</dbReference>
<dbReference type="GO" id="GO:0052572">
    <property type="term" value="P:response to host immune response"/>
    <property type="evidence" value="ECO:0007669"/>
    <property type="project" value="TreeGrafter"/>
</dbReference>
<dbReference type="EMBL" id="PDKV01000011">
    <property type="protein sequence ID" value="PIB78949.1"/>
    <property type="molecule type" value="Genomic_DNA"/>
</dbReference>
<comment type="caution">
    <text evidence="4">The sequence shown here is derived from an EMBL/GenBank/DDBJ whole genome shotgun (WGS) entry which is preliminary data.</text>
</comment>
<dbReference type="Pfam" id="PF00823">
    <property type="entry name" value="PPE"/>
    <property type="match status" value="1"/>
</dbReference>
<dbReference type="InterPro" id="IPR022171">
    <property type="entry name" value="PPE_C"/>
</dbReference>
<evidence type="ECO:0000313" key="4">
    <source>
        <dbReference type="EMBL" id="ORV10345.1"/>
    </source>
</evidence>
<accession>A0A1X1RNR7</accession>
<protein>
    <submittedName>
        <fullName evidence="5">PPE family protein</fullName>
    </submittedName>
</protein>
<dbReference type="SUPFAM" id="SSF140459">
    <property type="entry name" value="PE/PPE dimer-like"/>
    <property type="match status" value="1"/>
</dbReference>
<dbReference type="RefSeq" id="WP_085168381.1">
    <property type="nucleotide sequence ID" value="NZ_LQOM01000035.1"/>
</dbReference>
<feature type="domain" description="PPE" evidence="2">
    <location>
        <begin position="2"/>
        <end position="165"/>
    </location>
</feature>
<proteinExistence type="inferred from homology"/>
<evidence type="ECO:0000256" key="1">
    <source>
        <dbReference type="ARBA" id="ARBA00010652"/>
    </source>
</evidence>
<organism evidence="4 6">
    <name type="scientific">Mycobacterium celatum</name>
    <dbReference type="NCBI Taxonomy" id="28045"/>
    <lineage>
        <taxon>Bacteria</taxon>
        <taxon>Bacillati</taxon>
        <taxon>Actinomycetota</taxon>
        <taxon>Actinomycetes</taxon>
        <taxon>Mycobacteriales</taxon>
        <taxon>Mycobacteriaceae</taxon>
        <taxon>Mycobacterium</taxon>
    </lineage>
</organism>
<dbReference type="Proteomes" id="UP000193907">
    <property type="component" value="Unassembled WGS sequence"/>
</dbReference>
<dbReference type="Pfam" id="PF12484">
    <property type="entry name" value="PPE-SVP"/>
    <property type="match status" value="1"/>
</dbReference>
<dbReference type="Proteomes" id="UP000230971">
    <property type="component" value="Unassembled WGS sequence"/>
</dbReference>
<evidence type="ECO:0000313" key="5">
    <source>
        <dbReference type="EMBL" id="PIB78949.1"/>
    </source>
</evidence>
<dbReference type="InterPro" id="IPR000030">
    <property type="entry name" value="PPE_dom"/>
</dbReference>
<reference evidence="4 6" key="1">
    <citation type="submission" date="2016-01" db="EMBL/GenBank/DDBJ databases">
        <title>The new phylogeny of the genus Mycobacterium.</title>
        <authorList>
            <person name="Tarcisio F."/>
            <person name="Conor M."/>
            <person name="Antonella G."/>
            <person name="Elisabetta G."/>
            <person name="Giulia F.S."/>
            <person name="Sara T."/>
            <person name="Anna F."/>
            <person name="Clotilde B."/>
            <person name="Roberto B."/>
            <person name="Veronica D.S."/>
            <person name="Fabio R."/>
            <person name="Monica P."/>
            <person name="Olivier J."/>
            <person name="Enrico T."/>
            <person name="Nicola S."/>
        </authorList>
    </citation>
    <scope>NUCLEOTIDE SEQUENCE [LARGE SCALE GENOMIC DNA]</scope>
    <source>
        <strain evidence="4 6">DSM 44243</strain>
    </source>
</reference>
<gene>
    <name evidence="4" type="ORF">AWB95_15770</name>
    <name evidence="5" type="ORF">CQY23_11010</name>
</gene>
<reference evidence="5 7" key="2">
    <citation type="journal article" date="2017" name="Infect. Genet. Evol.">
        <title>The new phylogeny of the genus Mycobacterium: The old and the news.</title>
        <authorList>
            <person name="Tortoli E."/>
            <person name="Fedrizzi T."/>
            <person name="Meehan C.J."/>
            <person name="Trovato A."/>
            <person name="Grottola A."/>
            <person name="Giacobazzi E."/>
            <person name="Serpini G.F."/>
            <person name="Tagliazucchi S."/>
            <person name="Fabio A."/>
            <person name="Bettua C."/>
            <person name="Bertorelli R."/>
            <person name="Frascaro F."/>
            <person name="De Sanctis V."/>
            <person name="Pecorari M."/>
            <person name="Jousson O."/>
            <person name="Segata N."/>
            <person name="Cirillo D.M."/>
        </authorList>
    </citation>
    <scope>NUCLEOTIDE SEQUENCE [LARGE SCALE GENOMIC DNA]</scope>
    <source>
        <strain evidence="5 7">NCTC 12882</strain>
    </source>
</reference>
<dbReference type="OrthoDB" id="4705985at2"/>
<feature type="domain" description="PPE family C-terminal" evidence="3">
    <location>
        <begin position="320"/>
        <end position="399"/>
    </location>
</feature>
<evidence type="ECO:0000313" key="6">
    <source>
        <dbReference type="Proteomes" id="UP000193907"/>
    </source>
</evidence>
<sequence length="403" mass="38574">MDFAALPPEINSARMYAGAGSGPLLTAAASWHALANELSSAAGDYGSIVASLVDGPWRGPASASMVAAAAPYVAWMGQEAAQAGHAAMQAQAAAAAYETAFAMTVPPPVIAANRALLASLVATNFLGQNTPAIAATEAHYAEMWAQDAAAMYGYAGSSAAASTLTPFVTPPTTTNGAGAAAQAAAVAQAAGTATPTALSQLTSGIPRTLQNLASPSASSSGLSGILGLLTGGSSGNTALDNFWNTWGPNANIWNTIFSSGFYMPSNTMAPFLGLLGGAAAGEAAAGEALAPAAAVDGLGGALAAPLNGLGGLGGLGGAVSAGLGQAGSIGALSVPPTWTAPIGAAASALPNVGPGNAPSVAAGGPASMLGGMPLASAAGHGVSGAMPRYGFRPTVIAHPPAAG</sequence>
<dbReference type="Gene3D" id="1.20.1260.20">
    <property type="entry name" value="PPE superfamily"/>
    <property type="match status" value="1"/>
</dbReference>
<evidence type="ECO:0000313" key="7">
    <source>
        <dbReference type="Proteomes" id="UP000230971"/>
    </source>
</evidence>
<comment type="similarity">
    <text evidence="1">Belongs to the mycobacterial PPE family.</text>
</comment>
<dbReference type="AlphaFoldDB" id="A0A1X1RNR7"/>
<dbReference type="PANTHER" id="PTHR46766">
    <property type="entry name" value="GLUTAMINE-RICH PROTEIN 2"/>
    <property type="match status" value="1"/>
</dbReference>
<dbReference type="InterPro" id="IPR038332">
    <property type="entry name" value="PPE_sf"/>
</dbReference>
<evidence type="ECO:0000259" key="2">
    <source>
        <dbReference type="Pfam" id="PF00823"/>
    </source>
</evidence>
<evidence type="ECO:0000259" key="3">
    <source>
        <dbReference type="Pfam" id="PF12484"/>
    </source>
</evidence>
<dbReference type="EMBL" id="LQOM01000035">
    <property type="protein sequence ID" value="ORV10345.1"/>
    <property type="molecule type" value="Genomic_DNA"/>
</dbReference>
<dbReference type="STRING" id="28045.AWB95_15770"/>
<name>A0A1X1RNR7_MYCCE</name>
<dbReference type="PANTHER" id="PTHR46766:SF1">
    <property type="entry name" value="GLUTAMINE-RICH PROTEIN 2"/>
    <property type="match status" value="1"/>
</dbReference>